<gene>
    <name evidence="9" type="ORF">HNR73_005063</name>
</gene>
<dbReference type="InterPro" id="IPR024080">
    <property type="entry name" value="Neurolysin/TOP_N"/>
</dbReference>
<dbReference type="EC" id="3.4.15.5" evidence="9"/>
<evidence type="ECO:0000313" key="9">
    <source>
        <dbReference type="EMBL" id="MBB6037190.1"/>
    </source>
</evidence>
<dbReference type="GO" id="GO:0008241">
    <property type="term" value="F:peptidyl-dipeptidase activity"/>
    <property type="evidence" value="ECO:0007669"/>
    <property type="project" value="UniProtKB-EC"/>
</dbReference>
<feature type="domain" description="Peptidase M3A/M3B catalytic" evidence="8">
    <location>
        <begin position="228"/>
        <end position="669"/>
    </location>
</feature>
<dbReference type="EMBL" id="JACHGT010000011">
    <property type="protein sequence ID" value="MBB6037190.1"/>
    <property type="molecule type" value="Genomic_DNA"/>
</dbReference>
<comment type="similarity">
    <text evidence="1 7">Belongs to the peptidase M3 family.</text>
</comment>
<dbReference type="Proteomes" id="UP000548476">
    <property type="component" value="Unassembled WGS sequence"/>
</dbReference>
<keyword evidence="4 7" id="KW-0378">Hydrolase</keyword>
<evidence type="ECO:0000259" key="8">
    <source>
        <dbReference type="Pfam" id="PF01432"/>
    </source>
</evidence>
<dbReference type="GO" id="GO:0006508">
    <property type="term" value="P:proteolysis"/>
    <property type="evidence" value="ECO:0007669"/>
    <property type="project" value="UniProtKB-KW"/>
</dbReference>
<dbReference type="InterPro" id="IPR034005">
    <property type="entry name" value="M3A_DCP"/>
</dbReference>
<dbReference type="PANTHER" id="PTHR43660">
    <property type="entry name" value="DIPEPTIDYL CARBOXYPEPTIDASE"/>
    <property type="match status" value="1"/>
</dbReference>
<evidence type="ECO:0000256" key="3">
    <source>
        <dbReference type="ARBA" id="ARBA00022723"/>
    </source>
</evidence>
<comment type="caution">
    <text evidence="9">The sequence shown here is derived from an EMBL/GenBank/DDBJ whole genome shotgun (WGS) entry which is preliminary data.</text>
</comment>
<keyword evidence="2 7" id="KW-0645">Protease</keyword>
<dbReference type="InterPro" id="IPR024077">
    <property type="entry name" value="Neurolysin/TOP_dom2"/>
</dbReference>
<dbReference type="RefSeq" id="WP_184790004.1">
    <property type="nucleotide sequence ID" value="NZ_BONT01000106.1"/>
</dbReference>
<evidence type="ECO:0000256" key="7">
    <source>
        <dbReference type="RuleBase" id="RU003435"/>
    </source>
</evidence>
<keyword evidence="10" id="KW-1185">Reference proteome</keyword>
<proteinExistence type="inferred from homology"/>
<dbReference type="InterPro" id="IPR045090">
    <property type="entry name" value="Pept_M3A_M3B"/>
</dbReference>
<evidence type="ECO:0000256" key="4">
    <source>
        <dbReference type="ARBA" id="ARBA00022801"/>
    </source>
</evidence>
<dbReference type="Pfam" id="PF01432">
    <property type="entry name" value="Peptidase_M3"/>
    <property type="match status" value="1"/>
</dbReference>
<sequence>MTDNPLLVPSSLPYELPPFADIRDEHFGPAFEQGMAEHAAEVAAVAAEGGAPTFENTIEALERAGRTLARASTVFWTKVASDSNEAVRALETELSPKLAAHHDSILLNTTLFARIEALYAERDTVTDPERRRLLERYHTDFVRAGAALPADKAEALKAINTELAELATAFDQNLQEETNAALVVVDDVAELDGLGDGAIAAAARTASERGHDGKYALSLSLFTAQPALSSLTDRALRRRLYEASIGRGQSGNAELVVKIATLRAKRAALLGYDTHADYVIADQTAGTTKAVLDRLERMAPVAHRNALAEAADLASAMPEGSTLEPWDWPFYAERVRQERYSLDDSATRPYLELDRVLEDGVFFAANKLYGLSFTRREDLVGYLPEVRVYEVFNEDGSPLGLFLADYYARAAKRGGAWMNSLVLQSRLRGTKPVVVNNLNIPRPPDGEPTLLTFDEVRTTFHEFGHALHGLFSQVTYPRFSGTSVPRDFVEYPSQVNEMWGTWPEVLANYAKHHRTGEPMPAEFVASMEAAELFNEGFRSVEYLAAALLDLAWHRLRDGEEPGDPAAFEAAALEAAGIAMPSIQPRYKTNYFQHVFSGGYSAGYYSYIWSEILDADTVEWFKENDGLRRSNGDTFRAKLLSKGGSVDPLAAFADLRGREPDIEPLLKRRGLSA</sequence>
<dbReference type="PANTHER" id="PTHR43660:SF1">
    <property type="entry name" value="DIPEPTIDYL CARBOXYPEPTIDASE"/>
    <property type="match status" value="1"/>
</dbReference>
<dbReference type="GO" id="GO:0046872">
    <property type="term" value="F:metal ion binding"/>
    <property type="evidence" value="ECO:0007669"/>
    <property type="project" value="UniProtKB-UniRule"/>
</dbReference>
<evidence type="ECO:0000256" key="2">
    <source>
        <dbReference type="ARBA" id="ARBA00022670"/>
    </source>
</evidence>
<dbReference type="SUPFAM" id="SSF55486">
    <property type="entry name" value="Metalloproteases ('zincins'), catalytic domain"/>
    <property type="match status" value="1"/>
</dbReference>
<evidence type="ECO:0000256" key="6">
    <source>
        <dbReference type="ARBA" id="ARBA00023049"/>
    </source>
</evidence>
<comment type="cofactor">
    <cofactor evidence="7">
        <name>Zn(2+)</name>
        <dbReference type="ChEBI" id="CHEBI:29105"/>
    </cofactor>
    <text evidence="7">Binds 1 zinc ion.</text>
</comment>
<dbReference type="AlphaFoldDB" id="A0A841FZ10"/>
<dbReference type="Gene3D" id="3.40.390.10">
    <property type="entry name" value="Collagenase (Catalytic Domain)"/>
    <property type="match status" value="1"/>
</dbReference>
<dbReference type="GO" id="GO:0004180">
    <property type="term" value="F:carboxypeptidase activity"/>
    <property type="evidence" value="ECO:0007669"/>
    <property type="project" value="UniProtKB-KW"/>
</dbReference>
<keyword evidence="9" id="KW-0121">Carboxypeptidase</keyword>
<dbReference type="FunFam" id="3.40.390.10:FF:000009">
    <property type="entry name" value="Oligopeptidase A"/>
    <property type="match status" value="1"/>
</dbReference>
<dbReference type="CDD" id="cd06456">
    <property type="entry name" value="M3A_DCP"/>
    <property type="match status" value="1"/>
</dbReference>
<dbReference type="GO" id="GO:0004222">
    <property type="term" value="F:metalloendopeptidase activity"/>
    <property type="evidence" value="ECO:0007669"/>
    <property type="project" value="InterPro"/>
</dbReference>
<keyword evidence="3 7" id="KW-0479">Metal-binding</keyword>
<name>A0A841FZ10_9ACTN</name>
<evidence type="ECO:0000256" key="5">
    <source>
        <dbReference type="ARBA" id="ARBA00022833"/>
    </source>
</evidence>
<reference evidence="9 10" key="1">
    <citation type="submission" date="2020-08" db="EMBL/GenBank/DDBJ databases">
        <title>Genomic Encyclopedia of Type Strains, Phase IV (KMG-IV): sequencing the most valuable type-strain genomes for metagenomic binning, comparative biology and taxonomic classification.</title>
        <authorList>
            <person name="Goeker M."/>
        </authorList>
    </citation>
    <scope>NUCLEOTIDE SEQUENCE [LARGE SCALE GENOMIC DNA]</scope>
    <source>
        <strain evidence="9 10">YIM 65646</strain>
    </source>
</reference>
<dbReference type="InterPro" id="IPR001567">
    <property type="entry name" value="Pept_M3A_M3B_dom"/>
</dbReference>
<keyword evidence="6 7" id="KW-0482">Metalloprotease</keyword>
<protein>
    <submittedName>
        <fullName evidence="9">Peptidyl-dipeptidase Dcp</fullName>
        <ecNumber evidence="9">3.4.15.5</ecNumber>
    </submittedName>
</protein>
<dbReference type="Gene3D" id="1.20.1050.40">
    <property type="entry name" value="Endopeptidase. Chain P, domain 1"/>
    <property type="match status" value="1"/>
</dbReference>
<dbReference type="InterPro" id="IPR024079">
    <property type="entry name" value="MetalloPept_cat_dom_sf"/>
</dbReference>
<evidence type="ECO:0000313" key="10">
    <source>
        <dbReference type="Proteomes" id="UP000548476"/>
    </source>
</evidence>
<keyword evidence="5 7" id="KW-0862">Zinc</keyword>
<dbReference type="GO" id="GO:0005829">
    <property type="term" value="C:cytosol"/>
    <property type="evidence" value="ECO:0007669"/>
    <property type="project" value="TreeGrafter"/>
</dbReference>
<organism evidence="9 10">
    <name type="scientific">Phytomonospora endophytica</name>
    <dbReference type="NCBI Taxonomy" id="714109"/>
    <lineage>
        <taxon>Bacteria</taxon>
        <taxon>Bacillati</taxon>
        <taxon>Actinomycetota</taxon>
        <taxon>Actinomycetes</taxon>
        <taxon>Micromonosporales</taxon>
        <taxon>Micromonosporaceae</taxon>
        <taxon>Phytomonospora</taxon>
    </lineage>
</organism>
<evidence type="ECO:0000256" key="1">
    <source>
        <dbReference type="ARBA" id="ARBA00006040"/>
    </source>
</evidence>
<dbReference type="Gene3D" id="1.10.1370.10">
    <property type="entry name" value="Neurolysin, domain 3"/>
    <property type="match status" value="1"/>
</dbReference>
<accession>A0A841FZ10</accession>